<keyword evidence="1" id="KW-0812">Transmembrane</keyword>
<accession>A0A4Q7YMP8</accession>
<proteinExistence type="predicted"/>
<dbReference type="OrthoDB" id="6053302at2"/>
<organism evidence="2 3">
    <name type="scientific">Fluviicoccus keumensis</name>
    <dbReference type="NCBI Taxonomy" id="1435465"/>
    <lineage>
        <taxon>Bacteria</taxon>
        <taxon>Pseudomonadati</taxon>
        <taxon>Pseudomonadota</taxon>
        <taxon>Gammaproteobacteria</taxon>
        <taxon>Moraxellales</taxon>
        <taxon>Moraxellaceae</taxon>
        <taxon>Fluviicoccus</taxon>
    </lineage>
</organism>
<protein>
    <submittedName>
        <fullName evidence="2">Uncharacterized protein</fullName>
    </submittedName>
</protein>
<evidence type="ECO:0000313" key="3">
    <source>
        <dbReference type="Proteomes" id="UP000292423"/>
    </source>
</evidence>
<dbReference type="EMBL" id="SHKX01000013">
    <property type="protein sequence ID" value="RZU38650.1"/>
    <property type="molecule type" value="Genomic_DNA"/>
</dbReference>
<evidence type="ECO:0000256" key="1">
    <source>
        <dbReference type="SAM" id="Phobius"/>
    </source>
</evidence>
<dbReference type="Proteomes" id="UP000292423">
    <property type="component" value="Unassembled WGS sequence"/>
</dbReference>
<dbReference type="RefSeq" id="WP_130414397.1">
    <property type="nucleotide sequence ID" value="NZ_SHKX01000013.1"/>
</dbReference>
<reference evidence="2 3" key="1">
    <citation type="submission" date="2019-02" db="EMBL/GenBank/DDBJ databases">
        <title>Genomic Encyclopedia of Type Strains, Phase IV (KMG-IV): sequencing the most valuable type-strain genomes for metagenomic binning, comparative biology and taxonomic classification.</title>
        <authorList>
            <person name="Goeker M."/>
        </authorList>
    </citation>
    <scope>NUCLEOTIDE SEQUENCE [LARGE SCALE GENOMIC DNA]</scope>
    <source>
        <strain evidence="2 3">DSM 105135</strain>
    </source>
</reference>
<sequence length="119" mass="13264">MNTDRHPLAPASLAILAGIALWGLTTLITHRREPWDNSAYWLFTYPLAIAAAILLSHRYPQQPAVLSLLVFESQFVAMAVNNREIGNLWPMGMMMFAVIAVPAILGSQWAARRSPHRQA</sequence>
<feature type="transmembrane region" description="Helical" evidence="1">
    <location>
        <begin position="88"/>
        <end position="111"/>
    </location>
</feature>
<name>A0A4Q7YMP8_9GAMM</name>
<feature type="transmembrane region" description="Helical" evidence="1">
    <location>
        <begin position="7"/>
        <end position="28"/>
    </location>
</feature>
<feature type="transmembrane region" description="Helical" evidence="1">
    <location>
        <begin position="40"/>
        <end position="57"/>
    </location>
</feature>
<feature type="transmembrane region" description="Helical" evidence="1">
    <location>
        <begin position="64"/>
        <end position="82"/>
    </location>
</feature>
<keyword evidence="1" id="KW-0472">Membrane</keyword>
<keyword evidence="3" id="KW-1185">Reference proteome</keyword>
<comment type="caution">
    <text evidence="2">The sequence shown here is derived from an EMBL/GenBank/DDBJ whole genome shotgun (WGS) entry which is preliminary data.</text>
</comment>
<gene>
    <name evidence="2" type="ORF">EV700_2585</name>
</gene>
<dbReference type="AlphaFoldDB" id="A0A4Q7YMP8"/>
<evidence type="ECO:0000313" key="2">
    <source>
        <dbReference type="EMBL" id="RZU38650.1"/>
    </source>
</evidence>
<keyword evidence="1" id="KW-1133">Transmembrane helix</keyword>